<dbReference type="AlphaFoldDB" id="A0A6N7V2M4"/>
<dbReference type="Gene3D" id="3.40.50.300">
    <property type="entry name" value="P-loop containing nucleotide triphosphate hydrolases"/>
    <property type="match status" value="1"/>
</dbReference>
<dbReference type="PANTHER" id="PTHR43392">
    <property type="entry name" value="AAA-TYPE ATPASE FAMILY PROTEIN / ANKYRIN REPEAT FAMILY PROTEIN"/>
    <property type="match status" value="1"/>
</dbReference>
<evidence type="ECO:0000256" key="3">
    <source>
        <dbReference type="ARBA" id="ARBA00022840"/>
    </source>
</evidence>
<dbReference type="FunFam" id="3.40.50.300:FF:000216">
    <property type="entry name" value="Type VII secretion ATPase EccA"/>
    <property type="match status" value="1"/>
</dbReference>
<gene>
    <name evidence="5" type="ORF">FYJ34_08965</name>
</gene>
<dbReference type="CDD" id="cd00009">
    <property type="entry name" value="AAA"/>
    <property type="match status" value="1"/>
</dbReference>
<evidence type="ECO:0000256" key="2">
    <source>
        <dbReference type="ARBA" id="ARBA00022741"/>
    </source>
</evidence>
<dbReference type="Gene3D" id="1.10.8.60">
    <property type="match status" value="1"/>
</dbReference>
<keyword evidence="3" id="KW-0067">ATP-binding</keyword>
<dbReference type="InterPro" id="IPR003959">
    <property type="entry name" value="ATPase_AAA_core"/>
</dbReference>
<feature type="domain" description="AAA+ ATPase" evidence="4">
    <location>
        <begin position="141"/>
        <end position="280"/>
    </location>
</feature>
<dbReference type="PANTHER" id="PTHR43392:SF2">
    <property type="entry name" value="AAA-TYPE ATPASE FAMILY PROTEIN _ ANKYRIN REPEAT FAMILY PROTEIN"/>
    <property type="match status" value="1"/>
</dbReference>
<evidence type="ECO:0000259" key="4">
    <source>
        <dbReference type="SMART" id="SM00382"/>
    </source>
</evidence>
<dbReference type="InterPro" id="IPR000641">
    <property type="entry name" value="CbxX/CfxQ"/>
</dbReference>
<dbReference type="SMART" id="SM00382">
    <property type="entry name" value="AAA"/>
    <property type="match status" value="1"/>
</dbReference>
<dbReference type="SUPFAM" id="SSF52540">
    <property type="entry name" value="P-loop containing nucleoside triphosphate hydrolases"/>
    <property type="match status" value="1"/>
</dbReference>
<dbReference type="Proteomes" id="UP000434409">
    <property type="component" value="Unassembled WGS sequence"/>
</dbReference>
<dbReference type="Pfam" id="PF17866">
    <property type="entry name" value="AAA_lid_6"/>
    <property type="match status" value="1"/>
</dbReference>
<dbReference type="Pfam" id="PF00004">
    <property type="entry name" value="AAA"/>
    <property type="match status" value="1"/>
</dbReference>
<evidence type="ECO:0000256" key="1">
    <source>
        <dbReference type="ARBA" id="ARBA00010378"/>
    </source>
</evidence>
<evidence type="ECO:0000313" key="5">
    <source>
        <dbReference type="EMBL" id="MSR94380.1"/>
    </source>
</evidence>
<comment type="similarity">
    <text evidence="1">Belongs to the CbxX/CfxQ family.</text>
</comment>
<keyword evidence="2" id="KW-0547">Nucleotide-binding</keyword>
<dbReference type="PRINTS" id="PR00819">
    <property type="entry name" value="CBXCFQXSUPER"/>
</dbReference>
<proteinExistence type="inferred from homology"/>
<dbReference type="InterPro" id="IPR041627">
    <property type="entry name" value="AAA_lid_6"/>
</dbReference>
<dbReference type="InterPro" id="IPR027417">
    <property type="entry name" value="P-loop_NTPase"/>
</dbReference>
<evidence type="ECO:0000313" key="6">
    <source>
        <dbReference type="Proteomes" id="UP000434409"/>
    </source>
</evidence>
<organism evidence="5 6">
    <name type="scientific">Suipraeoptans intestinalis</name>
    <dbReference type="NCBI Taxonomy" id="2606628"/>
    <lineage>
        <taxon>Bacteria</taxon>
        <taxon>Bacillati</taxon>
        <taxon>Bacillota</taxon>
        <taxon>Clostridia</taxon>
        <taxon>Lachnospirales</taxon>
        <taxon>Lachnospiraceae</taxon>
        <taxon>Suipraeoptans</taxon>
    </lineage>
</organism>
<dbReference type="InterPro" id="IPR003593">
    <property type="entry name" value="AAA+_ATPase"/>
</dbReference>
<dbReference type="InterPro" id="IPR050773">
    <property type="entry name" value="CbxX/CfxQ_RuBisCO_ESX"/>
</dbReference>
<name>A0A6N7V2M4_9FIRM</name>
<dbReference type="RefSeq" id="WP_154478009.1">
    <property type="nucleotide sequence ID" value="NZ_VULY01000018.1"/>
</dbReference>
<dbReference type="GO" id="GO:0016887">
    <property type="term" value="F:ATP hydrolysis activity"/>
    <property type="evidence" value="ECO:0007669"/>
    <property type="project" value="InterPro"/>
</dbReference>
<reference evidence="5 6" key="1">
    <citation type="submission" date="2019-08" db="EMBL/GenBank/DDBJ databases">
        <title>In-depth cultivation of the pig gut microbiome towards novel bacterial diversity and tailored functional studies.</title>
        <authorList>
            <person name="Wylensek D."/>
            <person name="Hitch T.C.A."/>
            <person name="Clavel T."/>
        </authorList>
    </citation>
    <scope>NUCLEOTIDE SEQUENCE [LARGE SCALE GENOMIC DNA]</scope>
    <source>
        <strain evidence="5 6">68-1-5</strain>
    </source>
</reference>
<dbReference type="EMBL" id="VULY01000018">
    <property type="protein sequence ID" value="MSR94380.1"/>
    <property type="molecule type" value="Genomic_DNA"/>
</dbReference>
<sequence length="395" mass="44760">MNKYEKILIDSASKLDAVTDACGEITRLAVSIVEENDRTATIALLKKISETADNSNHRLEIKRVAQLLKISLIEYYGYSALQDICKQEIETPEDTRSLKELLDELNALTGLGNVKEKINDLIAYQKVQRLRRENNLNSAKNTLHLAFMGNPGTGKTTVARIIGHIYKQIELLSKGHFVEVSRTDLIAGYQGQTALKVKSVIEKAKGGVLFIDEAYSITENDHSDSYGRECLTELTKALEDYREDLVVIVAGYTAPMEKFFESNPGLKSRFNTFIEFPDYEVNELEKILLSMCENNDYILDADTRSVVRAYLEESVTKKDENFANGRMVRNLYDDLVMNHARRVATMESPTREDLSTIVNEDFKPVKEQESHFYEDADDKAYTEEKIFGGKIGNCD</sequence>
<keyword evidence="6" id="KW-1185">Reference proteome</keyword>
<comment type="caution">
    <text evidence="5">The sequence shown here is derived from an EMBL/GenBank/DDBJ whole genome shotgun (WGS) entry which is preliminary data.</text>
</comment>
<accession>A0A6N7V2M4</accession>
<dbReference type="GO" id="GO:0005524">
    <property type="term" value="F:ATP binding"/>
    <property type="evidence" value="ECO:0007669"/>
    <property type="project" value="UniProtKB-KW"/>
</dbReference>
<protein>
    <submittedName>
        <fullName evidence="5">AAA family ATPase</fullName>
    </submittedName>
</protein>